<evidence type="ECO:0000256" key="8">
    <source>
        <dbReference type="ARBA" id="ARBA00023143"/>
    </source>
</evidence>
<evidence type="ECO:0000259" key="13">
    <source>
        <dbReference type="Pfam" id="PF08345"/>
    </source>
</evidence>
<organism evidence="14 15">
    <name type="scientific">Thermobacillus xylanilyticus</name>
    <dbReference type="NCBI Taxonomy" id="76633"/>
    <lineage>
        <taxon>Bacteria</taxon>
        <taxon>Bacillati</taxon>
        <taxon>Bacillota</taxon>
        <taxon>Bacilli</taxon>
        <taxon>Bacillales</taxon>
        <taxon>Paenibacillaceae</taxon>
        <taxon>Thermobacillus</taxon>
    </lineage>
</organism>
<dbReference type="Proteomes" id="UP000681526">
    <property type="component" value="Unassembled WGS sequence"/>
</dbReference>
<dbReference type="InterPro" id="IPR006182">
    <property type="entry name" value="FliF_N_dom"/>
</dbReference>
<feature type="region of interest" description="Disordered" evidence="10">
    <location>
        <begin position="307"/>
        <end position="345"/>
    </location>
</feature>
<evidence type="ECO:0000256" key="9">
    <source>
        <dbReference type="PIRNR" id="PIRNR004862"/>
    </source>
</evidence>
<accession>A0ABM8V003</accession>
<dbReference type="InterPro" id="IPR043427">
    <property type="entry name" value="YscJ/FliF"/>
</dbReference>
<reference evidence="14 15" key="1">
    <citation type="submission" date="2021-04" db="EMBL/GenBank/DDBJ databases">
        <authorList>
            <person name="Rakotoarivonina H."/>
        </authorList>
    </citation>
    <scope>NUCLEOTIDE SEQUENCE [LARGE SCALE GENOMIC DNA]</scope>
    <source>
        <strain evidence="14 15">XE</strain>
    </source>
</reference>
<evidence type="ECO:0000256" key="10">
    <source>
        <dbReference type="SAM" id="MobiDB-lite"/>
    </source>
</evidence>
<keyword evidence="6 11" id="KW-1133">Transmembrane helix</keyword>
<evidence type="ECO:0000313" key="14">
    <source>
        <dbReference type="EMBL" id="CAG5077894.1"/>
    </source>
</evidence>
<comment type="similarity">
    <text evidence="3 9">Belongs to the FliF family.</text>
</comment>
<dbReference type="NCBIfam" id="TIGR00206">
    <property type="entry name" value="fliF"/>
    <property type="match status" value="1"/>
</dbReference>
<dbReference type="EMBL" id="CAJRAY010000006">
    <property type="protein sequence ID" value="CAG5077894.1"/>
    <property type="molecule type" value="Genomic_DNA"/>
</dbReference>
<proteinExistence type="inferred from homology"/>
<dbReference type="Pfam" id="PF08345">
    <property type="entry name" value="YscJ_FliF_C"/>
    <property type="match status" value="1"/>
</dbReference>
<dbReference type="InterPro" id="IPR000067">
    <property type="entry name" value="FlgMring_FliF"/>
</dbReference>
<keyword evidence="14" id="KW-0969">Cilium</keyword>
<comment type="subcellular location">
    <subcellularLocation>
        <location evidence="1 9">Bacterial flagellum basal body</location>
    </subcellularLocation>
    <subcellularLocation>
        <location evidence="2">Cell membrane</location>
        <topology evidence="2">Multi-pass membrane protein</topology>
    </subcellularLocation>
</comment>
<dbReference type="Gene3D" id="3.30.300.30">
    <property type="match status" value="1"/>
</dbReference>
<sequence>MNERFAQYRERVAQYWQQFGKKQRIYLAATAGGLILLIVVLTYLFSRTEYELAFQNLDATDAAAIMEHLNAEGIPYKLGNDGTSISVPASAASRVKVEIGSMGIVRNGSIGFESFRDSGSQFGMTDNEFNVRYRDALNGEVQRLLNSMEGVQRSNVLINLPEESVFLNDERDQASASVTIEFKRGFRPTQDQIDAYYNLVKTAVPNLSVENITISSPQGELVASEKAGGGVNFASSAAEAQFRIQRKYESDLKREIQQFLGQMVGAENLAVSVNSTLNFDQKTSVENLVQPQEGSTTGVVISEEIRSSSTTGTTGPGGVAGTGETDIPGYDAIDGSSTSSSEENSRISNYEVSRIQNQIVSAPFVVKDLSIGIGIQEGVLTEENRAFVMDYLTRLVRTQLAQSGLDLSNDDVVASKVSLISQPFVQDTAGGSSGVTLPTILAIAGALAAILLVALFLYLRKRRLDRIAAEEEAAALEAEQPKVELPTIDLDQVTTETQMRRQLEHFAKRKPDDFVNLLRTWLVDE</sequence>
<feature type="transmembrane region" description="Helical" evidence="11">
    <location>
        <begin position="25"/>
        <end position="45"/>
    </location>
</feature>
<gene>
    <name evidence="14" type="primary">txxe676-fliF</name>
    <name evidence="14" type="ORF">TXXE_01905</name>
</gene>
<keyword evidence="5 11" id="KW-0812">Transmembrane</keyword>
<evidence type="ECO:0000256" key="2">
    <source>
        <dbReference type="ARBA" id="ARBA00004651"/>
    </source>
</evidence>
<evidence type="ECO:0000256" key="6">
    <source>
        <dbReference type="ARBA" id="ARBA00022989"/>
    </source>
</evidence>
<dbReference type="Pfam" id="PF01514">
    <property type="entry name" value="YscJ_FliF"/>
    <property type="match status" value="1"/>
</dbReference>
<evidence type="ECO:0000256" key="4">
    <source>
        <dbReference type="ARBA" id="ARBA00022475"/>
    </source>
</evidence>
<evidence type="ECO:0000313" key="15">
    <source>
        <dbReference type="Proteomes" id="UP000681526"/>
    </source>
</evidence>
<keyword evidence="14" id="KW-0966">Cell projection</keyword>
<name>A0ABM8V003_THEXY</name>
<evidence type="ECO:0000256" key="3">
    <source>
        <dbReference type="ARBA" id="ARBA00007971"/>
    </source>
</evidence>
<dbReference type="PANTHER" id="PTHR30046">
    <property type="entry name" value="FLAGELLAR M-RING PROTEIN"/>
    <property type="match status" value="1"/>
</dbReference>
<keyword evidence="14" id="KW-0282">Flagellum</keyword>
<comment type="caution">
    <text evidence="14">The sequence shown here is derived from an EMBL/GenBank/DDBJ whole genome shotgun (WGS) entry which is preliminary data.</text>
</comment>
<dbReference type="RefSeq" id="WP_213483250.1">
    <property type="nucleotide sequence ID" value="NZ_CAJRAY010000006.1"/>
</dbReference>
<keyword evidence="15" id="KW-1185">Reference proteome</keyword>
<keyword evidence="4" id="KW-1003">Cell membrane</keyword>
<dbReference type="PRINTS" id="PR01009">
    <property type="entry name" value="FLGMRINGFLIF"/>
</dbReference>
<feature type="transmembrane region" description="Helical" evidence="11">
    <location>
        <begin position="440"/>
        <end position="459"/>
    </location>
</feature>
<evidence type="ECO:0000256" key="7">
    <source>
        <dbReference type="ARBA" id="ARBA00023136"/>
    </source>
</evidence>
<evidence type="ECO:0000256" key="11">
    <source>
        <dbReference type="SAM" id="Phobius"/>
    </source>
</evidence>
<feature type="domain" description="Flagellar M-ring N-terminal" evidence="12">
    <location>
        <begin position="46"/>
        <end position="222"/>
    </location>
</feature>
<dbReference type="PIRSF" id="PIRSF004862">
    <property type="entry name" value="FliF"/>
    <property type="match status" value="1"/>
</dbReference>
<protein>
    <recommendedName>
        <fullName evidence="9">Flagellar M-ring protein</fullName>
    </recommendedName>
</protein>
<keyword evidence="8 9" id="KW-0975">Bacterial flagellum</keyword>
<dbReference type="PANTHER" id="PTHR30046:SF0">
    <property type="entry name" value="FLAGELLAR M-RING PROTEIN"/>
    <property type="match status" value="1"/>
</dbReference>
<feature type="domain" description="Flagellar M-ring C-terminal" evidence="13">
    <location>
        <begin position="260"/>
        <end position="398"/>
    </location>
</feature>
<evidence type="ECO:0000259" key="12">
    <source>
        <dbReference type="Pfam" id="PF01514"/>
    </source>
</evidence>
<evidence type="ECO:0000256" key="5">
    <source>
        <dbReference type="ARBA" id="ARBA00022692"/>
    </source>
</evidence>
<feature type="compositionally biased region" description="Low complexity" evidence="10">
    <location>
        <begin position="336"/>
        <end position="345"/>
    </location>
</feature>
<comment type="function">
    <text evidence="9">The M ring may be actively involved in energy transduction.</text>
</comment>
<evidence type="ECO:0000256" key="1">
    <source>
        <dbReference type="ARBA" id="ARBA00004117"/>
    </source>
</evidence>
<dbReference type="InterPro" id="IPR013556">
    <property type="entry name" value="Flag_M-ring_C"/>
</dbReference>
<dbReference type="InterPro" id="IPR045851">
    <property type="entry name" value="AMP-bd_C_sf"/>
</dbReference>
<keyword evidence="7 11" id="KW-0472">Membrane</keyword>